<gene>
    <name evidence="1" type="ORF">EQP59_03800</name>
</gene>
<organism evidence="1 2">
    <name type="scientific">Ornithobacterium rhinotracheale</name>
    <dbReference type="NCBI Taxonomy" id="28251"/>
    <lineage>
        <taxon>Bacteria</taxon>
        <taxon>Pseudomonadati</taxon>
        <taxon>Bacteroidota</taxon>
        <taxon>Flavobacteriia</taxon>
        <taxon>Flavobacteriales</taxon>
        <taxon>Weeksellaceae</taxon>
        <taxon>Ornithobacterium</taxon>
    </lineage>
</organism>
<evidence type="ECO:0000313" key="2">
    <source>
        <dbReference type="Proteomes" id="UP000287701"/>
    </source>
</evidence>
<dbReference type="Pfam" id="PF24172">
    <property type="entry name" value="CdiI_ImmP"/>
    <property type="match status" value="1"/>
</dbReference>
<evidence type="ECO:0000313" key="1">
    <source>
        <dbReference type="EMBL" id="QAR30539.1"/>
    </source>
</evidence>
<dbReference type="Proteomes" id="UP000287701">
    <property type="component" value="Chromosome"/>
</dbReference>
<proteinExistence type="predicted"/>
<dbReference type="OrthoDB" id="6565706at2"/>
<protein>
    <submittedName>
        <fullName evidence="1">Uncharacterized protein</fullName>
    </submittedName>
</protein>
<dbReference type="RefSeq" id="WP_128501027.1">
    <property type="nucleotide sequence ID" value="NZ_CP035107.1"/>
</dbReference>
<dbReference type="EMBL" id="CP035107">
    <property type="protein sequence ID" value="QAR30539.1"/>
    <property type="molecule type" value="Genomic_DNA"/>
</dbReference>
<dbReference type="InterPro" id="IPR049585">
    <property type="entry name" value="CdiI_EcoliA0-like"/>
</dbReference>
<dbReference type="AlphaFoldDB" id="A0A3R5UU41"/>
<name>A0A3R5UU41_ORNRH</name>
<sequence>MTLYEECLEALGEYVELSDNQSQIILDAITSQIEFTWYERIDFNKIEKKKRINSFDELRNIKNKEVYLFWDVEKHILKTKLSNIVNAWDDVEALGTRVWIISVKMDFFIEYYDELWLGYK</sequence>
<accession>A0A3R5UU41</accession>
<dbReference type="CDD" id="cd20693">
    <property type="entry name" value="CdiI_EcoliA0-like"/>
    <property type="match status" value="1"/>
</dbReference>
<reference evidence="1 2" key="1">
    <citation type="submission" date="2019-01" db="EMBL/GenBank/DDBJ databases">
        <title>Whole Genome of Ornithobacterium rhinotracheale FARPER-174b.</title>
        <authorList>
            <person name="Tataje-Lavanda L.A."/>
            <person name="Montalvan A."/>
            <person name="Montesinos R."/>
            <person name="Zimic M."/>
            <person name="Fernandez-Sanchez M."/>
            <person name="Fernandez-Diaz M."/>
        </authorList>
    </citation>
    <scope>NUCLEOTIDE SEQUENCE [LARGE SCALE GENOMIC DNA]</scope>
    <source>
        <strain evidence="1 2">FARPER-174b</strain>
    </source>
</reference>